<evidence type="ECO:0000313" key="4">
    <source>
        <dbReference type="Proteomes" id="UP000016931"/>
    </source>
</evidence>
<feature type="region of interest" description="Disordered" evidence="1">
    <location>
        <begin position="92"/>
        <end position="132"/>
    </location>
</feature>
<keyword evidence="2" id="KW-0472">Membrane</keyword>
<gene>
    <name evidence="3" type="ORF">SEPMUDRAFT_108406</name>
</gene>
<organism evidence="3 4">
    <name type="scientific">Sphaerulina musiva (strain SO2202)</name>
    <name type="common">Poplar stem canker fungus</name>
    <name type="synonym">Septoria musiva</name>
    <dbReference type="NCBI Taxonomy" id="692275"/>
    <lineage>
        <taxon>Eukaryota</taxon>
        <taxon>Fungi</taxon>
        <taxon>Dikarya</taxon>
        <taxon>Ascomycota</taxon>
        <taxon>Pezizomycotina</taxon>
        <taxon>Dothideomycetes</taxon>
        <taxon>Dothideomycetidae</taxon>
        <taxon>Mycosphaerellales</taxon>
        <taxon>Mycosphaerellaceae</taxon>
        <taxon>Sphaerulina</taxon>
    </lineage>
</organism>
<proteinExistence type="predicted"/>
<dbReference type="HOGENOM" id="CLU_915765_0_0_1"/>
<dbReference type="EMBL" id="KB456264">
    <property type="protein sequence ID" value="EMF12976.1"/>
    <property type="molecule type" value="Genomic_DNA"/>
</dbReference>
<accession>M3BY38</accession>
<feature type="compositionally biased region" description="Pro residues" evidence="1">
    <location>
        <begin position="97"/>
        <end position="110"/>
    </location>
</feature>
<feature type="transmembrane region" description="Helical" evidence="2">
    <location>
        <begin position="145"/>
        <end position="165"/>
    </location>
</feature>
<sequence>MEFAEEEDYDKLEPSSYTGDIEFKAQADSEAIEDRTTEDPFRDTWGPDAQNIFAKEDDDDDDSWSESALIQEQLRKIRDRGDRLRADREARLLQQQNPPPPPPLRPPPPSGNHDHDHQYSQTKISSPEEKTPHIFDSSSSFTENMLPRLILLFFFLLLLFSAISTKKFSKPYKSRSKPFPKFIMNKINLHHLPPPLHRLFAKDKKISALPSPPSTKITSRLQFHLLYKKTIFPHLPIIPLPTLQRHCFSLARKFLIGYIFLLLSAPFGKIALASYRNQVVLWRDLEGFEVPYYLLVEEERRGCW</sequence>
<keyword evidence="4" id="KW-1185">Reference proteome</keyword>
<evidence type="ECO:0000256" key="2">
    <source>
        <dbReference type="SAM" id="Phobius"/>
    </source>
</evidence>
<dbReference type="AlphaFoldDB" id="M3BY38"/>
<feature type="compositionally biased region" description="Basic and acidic residues" evidence="1">
    <location>
        <begin position="21"/>
        <end position="42"/>
    </location>
</feature>
<reference evidence="3 4" key="1">
    <citation type="journal article" date="2012" name="PLoS Pathog.">
        <title>Diverse lifestyles and strategies of plant pathogenesis encoded in the genomes of eighteen Dothideomycetes fungi.</title>
        <authorList>
            <person name="Ohm R.A."/>
            <person name="Feau N."/>
            <person name="Henrissat B."/>
            <person name="Schoch C.L."/>
            <person name="Horwitz B.A."/>
            <person name="Barry K.W."/>
            <person name="Condon B.J."/>
            <person name="Copeland A.C."/>
            <person name="Dhillon B."/>
            <person name="Glaser F."/>
            <person name="Hesse C.N."/>
            <person name="Kosti I."/>
            <person name="LaButti K."/>
            <person name="Lindquist E.A."/>
            <person name="Lucas S."/>
            <person name="Salamov A.A."/>
            <person name="Bradshaw R.E."/>
            <person name="Ciuffetti L."/>
            <person name="Hamelin R.C."/>
            <person name="Kema G.H.J."/>
            <person name="Lawrence C."/>
            <person name="Scott J.A."/>
            <person name="Spatafora J.W."/>
            <person name="Turgeon B.G."/>
            <person name="de Wit P.J.G.M."/>
            <person name="Zhong S."/>
            <person name="Goodwin S.B."/>
            <person name="Grigoriev I.V."/>
        </authorList>
    </citation>
    <scope>NUCLEOTIDE SEQUENCE [LARGE SCALE GENOMIC DNA]</scope>
    <source>
        <strain evidence="3 4">SO2202</strain>
    </source>
</reference>
<feature type="transmembrane region" description="Helical" evidence="2">
    <location>
        <begin position="254"/>
        <end position="275"/>
    </location>
</feature>
<keyword evidence="2" id="KW-0812">Transmembrane</keyword>
<feature type="compositionally biased region" description="Acidic residues" evidence="1">
    <location>
        <begin position="1"/>
        <end position="10"/>
    </location>
</feature>
<dbReference type="GeneID" id="27897870"/>
<name>M3BY38_SPHMS</name>
<evidence type="ECO:0000256" key="1">
    <source>
        <dbReference type="SAM" id="MobiDB-lite"/>
    </source>
</evidence>
<keyword evidence="2" id="KW-1133">Transmembrane helix</keyword>
<dbReference type="RefSeq" id="XP_016761097.1">
    <property type="nucleotide sequence ID" value="XM_016900733.1"/>
</dbReference>
<feature type="region of interest" description="Disordered" evidence="1">
    <location>
        <begin position="1"/>
        <end position="67"/>
    </location>
</feature>
<protein>
    <submittedName>
        <fullName evidence="3">Uncharacterized protein</fullName>
    </submittedName>
</protein>
<dbReference type="Proteomes" id="UP000016931">
    <property type="component" value="Unassembled WGS sequence"/>
</dbReference>
<evidence type="ECO:0000313" key="3">
    <source>
        <dbReference type="EMBL" id="EMF12976.1"/>
    </source>
</evidence>